<evidence type="ECO:0000313" key="5">
    <source>
        <dbReference type="EMBL" id="RCW37577.1"/>
    </source>
</evidence>
<sequence length="324" mass="36277">MDVAANLFTGRVLFVCSAVRKGRCTEAVAEQSRGLKKRGVRVSFFQLEKGGFAGYVKEIFRLRRFLKQHEFEVIHAHYGLSAVVASLAGARSLVVSLMGSDVFGPLWLLWLGRFFSAFFWPCVIVKSQQMANRLGVRSVKVIPNGVDLTIFREIPREEARIKMGCSCRKVVLWPANPDREVKNVKLALDTSKLLVPEQVELKIIYDVPTRQMPWFYNSAEVVLVTSRWEGSPNVVKEALACNVPVVSTPVGDVEMWLQQVDGCEVVAPEAHELADAIRRVIGRGKRINGRAVIGQLDIDRISARLMNEYLAVSLTTHGRTAKIR</sequence>
<dbReference type="GO" id="GO:0016757">
    <property type="term" value="F:glycosyltransferase activity"/>
    <property type="evidence" value="ECO:0007669"/>
    <property type="project" value="UniProtKB-KW"/>
</dbReference>
<accession>A0A368V8N6</accession>
<keyword evidence="2 5" id="KW-0808">Transferase</keyword>
<reference evidence="5 6" key="1">
    <citation type="submission" date="2018-07" db="EMBL/GenBank/DDBJ databases">
        <title>Freshwater and sediment microbial communities from various areas in North America, analyzing microbe dynamics in response to fracking.</title>
        <authorList>
            <person name="Lamendella R."/>
        </authorList>
    </citation>
    <scope>NUCLEOTIDE SEQUENCE [LARGE SCALE GENOMIC DNA]</scope>
    <source>
        <strain evidence="5 6">160A</strain>
    </source>
</reference>
<feature type="transmembrane region" description="Helical" evidence="3">
    <location>
        <begin position="106"/>
        <end position="125"/>
    </location>
</feature>
<evidence type="ECO:0000256" key="1">
    <source>
        <dbReference type="ARBA" id="ARBA00022676"/>
    </source>
</evidence>
<evidence type="ECO:0000259" key="4">
    <source>
        <dbReference type="Pfam" id="PF13439"/>
    </source>
</evidence>
<keyword evidence="6" id="KW-1185">Reference proteome</keyword>
<dbReference type="AlphaFoldDB" id="A0A368V8N6"/>
<evidence type="ECO:0000313" key="6">
    <source>
        <dbReference type="Proteomes" id="UP000252733"/>
    </source>
</evidence>
<dbReference type="RefSeq" id="WP_114436620.1">
    <property type="nucleotide sequence ID" value="NZ_QPIZ01000005.1"/>
</dbReference>
<comment type="caution">
    <text evidence="5">The sequence shown here is derived from an EMBL/GenBank/DDBJ whole genome shotgun (WGS) entry which is preliminary data.</text>
</comment>
<dbReference type="CDD" id="cd03801">
    <property type="entry name" value="GT4_PimA-like"/>
    <property type="match status" value="1"/>
</dbReference>
<dbReference type="InterPro" id="IPR028098">
    <property type="entry name" value="Glyco_trans_4-like_N"/>
</dbReference>
<protein>
    <submittedName>
        <fullName evidence="5">Glycosyltransferase involved in cell wall biosynthesis</fullName>
    </submittedName>
</protein>
<dbReference type="EMBL" id="QPIZ01000005">
    <property type="protein sequence ID" value="RCW37577.1"/>
    <property type="molecule type" value="Genomic_DNA"/>
</dbReference>
<feature type="transmembrane region" description="Helical" evidence="3">
    <location>
        <begin position="73"/>
        <end position="94"/>
    </location>
</feature>
<dbReference type="Pfam" id="PF13439">
    <property type="entry name" value="Glyco_transf_4"/>
    <property type="match status" value="1"/>
</dbReference>
<keyword evidence="3" id="KW-0812">Transmembrane</keyword>
<dbReference type="PANTHER" id="PTHR12526">
    <property type="entry name" value="GLYCOSYLTRANSFERASE"/>
    <property type="match status" value="1"/>
</dbReference>
<evidence type="ECO:0000256" key="2">
    <source>
        <dbReference type="ARBA" id="ARBA00022679"/>
    </source>
</evidence>
<dbReference type="Gene3D" id="3.40.50.2000">
    <property type="entry name" value="Glycogen Phosphorylase B"/>
    <property type="match status" value="2"/>
</dbReference>
<keyword evidence="3" id="KW-1133">Transmembrane helix</keyword>
<dbReference type="PANTHER" id="PTHR12526:SF510">
    <property type="entry name" value="D-INOSITOL 3-PHOSPHATE GLYCOSYLTRANSFERASE"/>
    <property type="match status" value="1"/>
</dbReference>
<dbReference type="Proteomes" id="UP000252733">
    <property type="component" value="Unassembled WGS sequence"/>
</dbReference>
<gene>
    <name evidence="5" type="ORF">DFO77_10585</name>
</gene>
<proteinExistence type="predicted"/>
<keyword evidence="1" id="KW-0328">Glycosyltransferase</keyword>
<name>A0A368V8N6_9BACT</name>
<dbReference type="Pfam" id="PF13692">
    <property type="entry name" value="Glyco_trans_1_4"/>
    <property type="match status" value="1"/>
</dbReference>
<organism evidence="5 6">
    <name type="scientific">Marinilabilia salmonicolor</name>
    <dbReference type="NCBI Taxonomy" id="989"/>
    <lineage>
        <taxon>Bacteria</taxon>
        <taxon>Pseudomonadati</taxon>
        <taxon>Bacteroidota</taxon>
        <taxon>Bacteroidia</taxon>
        <taxon>Marinilabiliales</taxon>
        <taxon>Marinilabiliaceae</taxon>
        <taxon>Marinilabilia</taxon>
    </lineage>
</organism>
<keyword evidence="3" id="KW-0472">Membrane</keyword>
<evidence type="ECO:0000256" key="3">
    <source>
        <dbReference type="SAM" id="Phobius"/>
    </source>
</evidence>
<dbReference type="SUPFAM" id="SSF53756">
    <property type="entry name" value="UDP-Glycosyltransferase/glycogen phosphorylase"/>
    <property type="match status" value="1"/>
</dbReference>
<feature type="domain" description="Glycosyltransferase subfamily 4-like N-terminal" evidence="4">
    <location>
        <begin position="55"/>
        <end position="148"/>
    </location>
</feature>